<evidence type="ECO:0000256" key="3">
    <source>
        <dbReference type="ARBA" id="ARBA00023054"/>
    </source>
</evidence>
<accession>A0A4S4KYF4</accession>
<evidence type="ECO:0000256" key="6">
    <source>
        <dbReference type="SAM" id="Coils"/>
    </source>
</evidence>
<feature type="compositionally biased region" description="Basic and acidic residues" evidence="7">
    <location>
        <begin position="407"/>
        <end position="418"/>
    </location>
</feature>
<evidence type="ECO:0000256" key="1">
    <source>
        <dbReference type="ARBA" id="ARBA00004604"/>
    </source>
</evidence>
<dbReference type="InterPro" id="IPR016903">
    <property type="entry name" value="Nucleolar_cplx-assoc_3"/>
</dbReference>
<feature type="compositionally biased region" description="Basic and acidic residues" evidence="7">
    <location>
        <begin position="34"/>
        <end position="44"/>
    </location>
</feature>
<evidence type="ECO:0000256" key="4">
    <source>
        <dbReference type="ARBA" id="ARBA00023242"/>
    </source>
</evidence>
<feature type="region of interest" description="Disordered" evidence="7">
    <location>
        <begin position="1"/>
        <end position="150"/>
    </location>
</feature>
<dbReference type="PANTHER" id="PTHR14428">
    <property type="entry name" value="NUCLEOLAR COMPLEX PROTEIN 3"/>
    <property type="match status" value="1"/>
</dbReference>
<dbReference type="EMBL" id="SGPK01000403">
    <property type="protein sequence ID" value="THH03855.1"/>
    <property type="molecule type" value="Genomic_DNA"/>
</dbReference>
<dbReference type="Pfam" id="PF07540">
    <property type="entry name" value="NOC3p"/>
    <property type="match status" value="1"/>
</dbReference>
<keyword evidence="4" id="KW-0539">Nucleus</keyword>
<organism evidence="10 11">
    <name type="scientific">Phellinidium pouzarii</name>
    <dbReference type="NCBI Taxonomy" id="167371"/>
    <lineage>
        <taxon>Eukaryota</taxon>
        <taxon>Fungi</taxon>
        <taxon>Dikarya</taxon>
        <taxon>Basidiomycota</taxon>
        <taxon>Agaricomycotina</taxon>
        <taxon>Agaricomycetes</taxon>
        <taxon>Hymenochaetales</taxon>
        <taxon>Hymenochaetaceae</taxon>
        <taxon>Phellinidium</taxon>
    </lineage>
</organism>
<comment type="caution">
    <text evidence="10">The sequence shown here is derived from an EMBL/GenBank/DDBJ whole genome shotgun (WGS) entry which is preliminary data.</text>
</comment>
<feature type="domain" description="Nucleolar complex-associated protein 3 N-terminal" evidence="9">
    <location>
        <begin position="186"/>
        <end position="288"/>
    </location>
</feature>
<sequence length="738" mass="82432">MVANGKMLGKRSAVTAQRPSKKQKLSSGKTLAKKRLEGYSHSEDEAWSSGIDEEDLPIVSDDSEASTSSLAVRTRQRVGHVNSDDEEMPYETLPRVQKKSWDSDEEKGIARLPIKLQNGRIQQTGGKRHPQGRVDSDEGSSEELDEQNVKGEVFTVEDVSTGARFGRPAVVDVVLTKSRKARVQAAKEQIASISQEIVGDPENSLGLLRRLHTFCLAEISTPSHPEPVPNDVLIRRLAILSQLAVFKDIIPGYRIRPLTDKEKAEKVSQIVQRTRDFEQGLVSVYQAYLRSLEAELKTKSELADTALQCICRLLAELTHFNFRVNLMTAVVARLSRKSWDESSDLCLKTLSSVLRADIEGQPSLEIVRLLNRMIKERRFSVHPNVMFCLLDLRLKTELGGVRASQSKADKEKPKDILSKGRAAGRRAKGKATGQPHLSKKARKNIKENKAIEEEMREADAEVDHEERASVQTETLKLLFVLYFRILKNDQPTSLLPAALQGISRFAHLVNIDFFRDLLQVLRDHISRSTTDAVEGEEKEKDISQEEDIKHDVQDMHRRLQCIVTAFELLSGQGEALNIDLTDFINQLYALILPLSTMPGVEDPVAGTKASYISKAVGENDTPANMLFSALNLVFSPRTGSFVKSPPWRTAAFAKRILTASLQLPASTAARSLKFVQSLFAKEPKIEALLSVEDRVTDGIYRADVDDPQLCNPFATHLWELQLLIEKHVDQGITEALID</sequence>
<feature type="coiled-coil region" evidence="6">
    <location>
        <begin position="441"/>
        <end position="468"/>
    </location>
</feature>
<protein>
    <recommendedName>
        <fullName evidence="5">Nucleolar complex-associated protein 3</fullName>
    </recommendedName>
</protein>
<gene>
    <name evidence="10" type="ORF">EW145_g5953</name>
</gene>
<proteinExistence type="inferred from homology"/>
<feature type="domain" description="CCAAT-binding factor" evidence="8">
    <location>
        <begin position="559"/>
        <end position="727"/>
    </location>
</feature>
<dbReference type="GO" id="GO:0003682">
    <property type="term" value="F:chromatin binding"/>
    <property type="evidence" value="ECO:0007669"/>
    <property type="project" value="TreeGrafter"/>
</dbReference>
<dbReference type="PANTHER" id="PTHR14428:SF5">
    <property type="entry name" value="NUCLEOLAR COMPLEX PROTEIN 3 HOMOLOG"/>
    <property type="match status" value="1"/>
</dbReference>
<dbReference type="InterPro" id="IPR005612">
    <property type="entry name" value="CCAAT-binding_factor"/>
</dbReference>
<reference evidence="10 11" key="1">
    <citation type="submission" date="2019-02" db="EMBL/GenBank/DDBJ databases">
        <title>Genome sequencing of the rare red list fungi Phellinidium pouzarii.</title>
        <authorList>
            <person name="Buettner E."/>
            <person name="Kellner H."/>
        </authorList>
    </citation>
    <scope>NUCLEOTIDE SEQUENCE [LARGE SCALE GENOMIC DNA]</scope>
    <source>
        <strain evidence="10 11">DSM 108285</strain>
    </source>
</reference>
<evidence type="ECO:0000313" key="10">
    <source>
        <dbReference type="EMBL" id="THH03855.1"/>
    </source>
</evidence>
<evidence type="ECO:0000256" key="2">
    <source>
        <dbReference type="ARBA" id="ARBA00007797"/>
    </source>
</evidence>
<dbReference type="Proteomes" id="UP000308199">
    <property type="component" value="Unassembled WGS sequence"/>
</dbReference>
<name>A0A4S4KYF4_9AGAM</name>
<evidence type="ECO:0000259" key="8">
    <source>
        <dbReference type="Pfam" id="PF03914"/>
    </source>
</evidence>
<feature type="compositionally biased region" description="Acidic residues" evidence="7">
    <location>
        <begin position="137"/>
        <end position="146"/>
    </location>
</feature>
<comment type="function">
    <text evidence="5">Required for synthesis of 60S ribosomal subunits and the transport of pre-ribosomes from the nucleoplasm to the cytoplasm.</text>
</comment>
<dbReference type="OrthoDB" id="10263597at2759"/>
<keyword evidence="11" id="KW-1185">Reference proteome</keyword>
<feature type="region of interest" description="Disordered" evidence="7">
    <location>
        <begin position="402"/>
        <end position="441"/>
    </location>
</feature>
<dbReference type="PIRSF" id="PIRSF028977">
    <property type="entry name" value="Nucleolar_complex_p3"/>
    <property type="match status" value="1"/>
</dbReference>
<keyword evidence="5" id="KW-0690">Ribosome biogenesis</keyword>
<feature type="compositionally biased region" description="Acidic residues" evidence="7">
    <location>
        <begin position="51"/>
        <end position="64"/>
    </location>
</feature>
<dbReference type="GO" id="GO:0006270">
    <property type="term" value="P:DNA replication initiation"/>
    <property type="evidence" value="ECO:0007669"/>
    <property type="project" value="TreeGrafter"/>
</dbReference>
<dbReference type="GO" id="GO:0042254">
    <property type="term" value="P:ribosome biogenesis"/>
    <property type="evidence" value="ECO:0007669"/>
    <property type="project" value="UniProtKB-KW"/>
</dbReference>
<dbReference type="InterPro" id="IPR011501">
    <property type="entry name" value="Noc3_N"/>
</dbReference>
<evidence type="ECO:0000256" key="7">
    <source>
        <dbReference type="SAM" id="MobiDB-lite"/>
    </source>
</evidence>
<dbReference type="AlphaFoldDB" id="A0A4S4KYF4"/>
<evidence type="ECO:0000313" key="11">
    <source>
        <dbReference type="Proteomes" id="UP000308199"/>
    </source>
</evidence>
<keyword evidence="3 6" id="KW-0175">Coiled coil</keyword>
<dbReference type="GO" id="GO:0005730">
    <property type="term" value="C:nucleolus"/>
    <property type="evidence" value="ECO:0007669"/>
    <property type="project" value="UniProtKB-SubCell"/>
</dbReference>
<comment type="subcellular location">
    <subcellularLocation>
        <location evidence="1 5">Nucleus</location>
        <location evidence="1 5">Nucleolus</location>
    </subcellularLocation>
</comment>
<evidence type="ECO:0000256" key="5">
    <source>
        <dbReference type="PIRNR" id="PIRNR028977"/>
    </source>
</evidence>
<feature type="compositionally biased region" description="Basic and acidic residues" evidence="7">
    <location>
        <begin position="99"/>
        <end position="109"/>
    </location>
</feature>
<dbReference type="Pfam" id="PF03914">
    <property type="entry name" value="CBF"/>
    <property type="match status" value="1"/>
</dbReference>
<evidence type="ECO:0000259" key="9">
    <source>
        <dbReference type="Pfam" id="PF07540"/>
    </source>
</evidence>
<comment type="similarity">
    <text evidence="2 5">Belongs to the CBF/MAK21 family.</text>
</comment>